<protein>
    <recommendedName>
        <fullName evidence="7">BHLH domain-containing protein</fullName>
    </recommendedName>
</protein>
<accession>A0A7N0UXT7</accession>
<dbReference type="SUPFAM" id="SSF47459">
    <property type="entry name" value="HLH, helix-loop-helix DNA-binding domain"/>
    <property type="match status" value="1"/>
</dbReference>
<evidence type="ECO:0000313" key="8">
    <source>
        <dbReference type="EnsemblPlants" id="Kaladp0093s0109.1.v1.1"/>
    </source>
</evidence>
<dbReference type="InterPro" id="IPR045239">
    <property type="entry name" value="bHLH95_bHLH"/>
</dbReference>
<evidence type="ECO:0000259" key="7">
    <source>
        <dbReference type="PROSITE" id="PS50888"/>
    </source>
</evidence>
<sequence length="364" mass="39726">MGGGGDLQLQELLQTDFCRFESPAGLVVSSSITSDGLTSCRSKGGINCFLASDQLIYLFEKPTTCPSAASSSPSASSQVTMDEDWSSGFLNSAMKLQPESLLGLNNLSDAQQQQPWYEINQSMEGYGLYPNSYERFEAPSGSVISRPAREGIMPHFARNDQQYPVSHFDHHSGNPNHYSCLRSVSEGSVTDHQSHLPVSTRPQTIISKSSKTAATAKRKGPAAVKKSEHDVKKRPRTESSSSSVPSNNKVGKEKMGNRITTLQQLVSPFGKTDTASVLSECIEYIRFLHEQVSVLSTPYMTKNGEEMQHFQDLDDSFYKDCVSSASSSENGLKSRGLCIVPISSTYPLTRKTPVDFCTPTFGGS</sequence>
<feature type="compositionally biased region" description="Polar residues" evidence="6">
    <location>
        <begin position="191"/>
        <end position="203"/>
    </location>
</feature>
<dbReference type="EnsemblPlants" id="Kaladp0093s0109.1.v1.1">
    <property type="protein sequence ID" value="Kaladp0093s0109.1.v1.1"/>
    <property type="gene ID" value="Kaladp0093s0109.v1.1"/>
</dbReference>
<dbReference type="Gene3D" id="4.10.280.10">
    <property type="entry name" value="Helix-loop-helix DNA-binding domain"/>
    <property type="match status" value="1"/>
</dbReference>
<evidence type="ECO:0000256" key="5">
    <source>
        <dbReference type="ARBA" id="ARBA00023242"/>
    </source>
</evidence>
<dbReference type="PROSITE" id="PS50888">
    <property type="entry name" value="BHLH"/>
    <property type="match status" value="1"/>
</dbReference>
<dbReference type="Proteomes" id="UP000594263">
    <property type="component" value="Unplaced"/>
</dbReference>
<dbReference type="GO" id="GO:0046983">
    <property type="term" value="F:protein dimerization activity"/>
    <property type="evidence" value="ECO:0007669"/>
    <property type="project" value="InterPro"/>
</dbReference>
<dbReference type="GO" id="GO:0000981">
    <property type="term" value="F:DNA-binding transcription factor activity, RNA polymerase II-specific"/>
    <property type="evidence" value="ECO:0007669"/>
    <property type="project" value="TreeGrafter"/>
</dbReference>
<dbReference type="InterPro" id="IPR045843">
    <property type="entry name" value="IND-like"/>
</dbReference>
<dbReference type="PANTHER" id="PTHR16223:SF46">
    <property type="entry name" value="TRANSCRIPTION FACTOR BHLH123"/>
    <property type="match status" value="1"/>
</dbReference>
<proteinExistence type="predicted"/>
<feature type="compositionally biased region" description="Low complexity" evidence="6">
    <location>
        <begin position="204"/>
        <end position="215"/>
    </location>
</feature>
<dbReference type="InterPro" id="IPR036638">
    <property type="entry name" value="HLH_DNA-bd_sf"/>
</dbReference>
<evidence type="ECO:0000256" key="1">
    <source>
        <dbReference type="ARBA" id="ARBA00004123"/>
    </source>
</evidence>
<evidence type="ECO:0000256" key="4">
    <source>
        <dbReference type="ARBA" id="ARBA00023163"/>
    </source>
</evidence>
<keyword evidence="5" id="KW-0539">Nucleus</keyword>
<evidence type="ECO:0000313" key="9">
    <source>
        <dbReference type="Proteomes" id="UP000594263"/>
    </source>
</evidence>
<dbReference type="Gramene" id="Kaladp0093s0109.1.v1.1">
    <property type="protein sequence ID" value="Kaladp0093s0109.1.v1.1"/>
    <property type="gene ID" value="Kaladp0093s0109.v1.1"/>
</dbReference>
<keyword evidence="2" id="KW-0805">Transcription regulation</keyword>
<keyword evidence="4" id="KW-0804">Transcription</keyword>
<evidence type="ECO:0000256" key="2">
    <source>
        <dbReference type="ARBA" id="ARBA00023015"/>
    </source>
</evidence>
<feature type="domain" description="BHLH" evidence="7">
    <location>
        <begin position="239"/>
        <end position="288"/>
    </location>
</feature>
<organism evidence="8 9">
    <name type="scientific">Kalanchoe fedtschenkoi</name>
    <name type="common">Lavender scallops</name>
    <name type="synonym">South American air plant</name>
    <dbReference type="NCBI Taxonomy" id="63787"/>
    <lineage>
        <taxon>Eukaryota</taxon>
        <taxon>Viridiplantae</taxon>
        <taxon>Streptophyta</taxon>
        <taxon>Embryophyta</taxon>
        <taxon>Tracheophyta</taxon>
        <taxon>Spermatophyta</taxon>
        <taxon>Magnoliopsida</taxon>
        <taxon>eudicotyledons</taxon>
        <taxon>Gunneridae</taxon>
        <taxon>Pentapetalae</taxon>
        <taxon>Saxifragales</taxon>
        <taxon>Crassulaceae</taxon>
        <taxon>Kalanchoe</taxon>
    </lineage>
</organism>
<evidence type="ECO:0000256" key="6">
    <source>
        <dbReference type="SAM" id="MobiDB-lite"/>
    </source>
</evidence>
<evidence type="ECO:0000256" key="3">
    <source>
        <dbReference type="ARBA" id="ARBA00023125"/>
    </source>
</evidence>
<dbReference type="GO" id="GO:0000978">
    <property type="term" value="F:RNA polymerase II cis-regulatory region sequence-specific DNA binding"/>
    <property type="evidence" value="ECO:0007669"/>
    <property type="project" value="TreeGrafter"/>
</dbReference>
<dbReference type="PANTHER" id="PTHR16223">
    <property type="entry name" value="TRANSCRIPTION FACTOR BHLH83-RELATED"/>
    <property type="match status" value="1"/>
</dbReference>
<reference evidence="8" key="1">
    <citation type="submission" date="2021-01" db="UniProtKB">
        <authorList>
            <consortium name="EnsemblPlants"/>
        </authorList>
    </citation>
    <scope>IDENTIFICATION</scope>
</reference>
<name>A0A7N0UXT7_KALFE</name>
<feature type="region of interest" description="Disordered" evidence="6">
    <location>
        <begin position="191"/>
        <end position="257"/>
    </location>
</feature>
<keyword evidence="9" id="KW-1185">Reference proteome</keyword>
<dbReference type="InterPro" id="IPR011598">
    <property type="entry name" value="bHLH_dom"/>
</dbReference>
<comment type="subcellular location">
    <subcellularLocation>
        <location evidence="1">Nucleus</location>
    </subcellularLocation>
</comment>
<keyword evidence="3" id="KW-0238">DNA-binding</keyword>
<dbReference type="AlphaFoldDB" id="A0A7N0UXT7"/>
<dbReference type="GO" id="GO:0005634">
    <property type="term" value="C:nucleus"/>
    <property type="evidence" value="ECO:0007669"/>
    <property type="project" value="UniProtKB-SubCell"/>
</dbReference>
<dbReference type="CDD" id="cd11393">
    <property type="entry name" value="bHLH_AtbHLH_like"/>
    <property type="match status" value="1"/>
</dbReference>